<evidence type="ECO:0000313" key="1">
    <source>
        <dbReference type="EMBL" id="MBN8206365.1"/>
    </source>
</evidence>
<protein>
    <submittedName>
        <fullName evidence="1">Uncharacterized protein</fullName>
    </submittedName>
</protein>
<evidence type="ECO:0000313" key="2">
    <source>
        <dbReference type="Proteomes" id="UP000664385"/>
    </source>
</evidence>
<dbReference type="SUPFAM" id="SSF53335">
    <property type="entry name" value="S-adenosyl-L-methionine-dependent methyltransferases"/>
    <property type="match status" value="1"/>
</dbReference>
<dbReference type="Proteomes" id="UP000664385">
    <property type="component" value="Unassembled WGS sequence"/>
</dbReference>
<dbReference type="AlphaFoldDB" id="A0A939DW27"/>
<name>A0A939DW27_9MICO</name>
<dbReference type="EMBL" id="JAEMWU010000001">
    <property type="protein sequence ID" value="MBN8206365.1"/>
    <property type="molecule type" value="Genomic_DNA"/>
</dbReference>
<dbReference type="RefSeq" id="WP_206823987.1">
    <property type="nucleotide sequence ID" value="NZ_JAEMWU010000001.1"/>
</dbReference>
<gene>
    <name evidence="1" type="ORF">JF543_10400</name>
</gene>
<sequence>MRNADAPSPWKAYRESIGDRSPLFAEIASVWGVADALYPGSYVDLSPSSAIRSVTYVDTDRRAVGYFRDSDRVQADLADAASSMGHVVEFIGSDYTKPLPLSDDRFDLLISLYAGPVWDSCRRYVKPDGLLLANTSHGDASIAALDPDLQLIAAVHHRAGRYRLDTQDLHTYLVPKVGDAANAERIRDSGRGIAYTRSAYAYVFRRLSRRGSVQP</sequence>
<proteinExistence type="predicted"/>
<reference evidence="1" key="1">
    <citation type="submission" date="2020-12" db="EMBL/GenBank/DDBJ databases">
        <title>PHA producing bacteria isolated from mangrove.</title>
        <authorList>
            <person name="Zheng W."/>
            <person name="Yu S."/>
            <person name="Huang Y."/>
        </authorList>
    </citation>
    <scope>NUCLEOTIDE SEQUENCE</scope>
    <source>
        <strain evidence="1">GN8-5</strain>
    </source>
</reference>
<dbReference type="InterPro" id="IPR029063">
    <property type="entry name" value="SAM-dependent_MTases_sf"/>
</dbReference>
<accession>A0A939DW27</accession>
<dbReference type="Gene3D" id="3.40.50.150">
    <property type="entry name" value="Vaccinia Virus protein VP39"/>
    <property type="match status" value="1"/>
</dbReference>
<comment type="caution">
    <text evidence="1">The sequence shown here is derived from an EMBL/GenBank/DDBJ whole genome shotgun (WGS) entry which is preliminary data.</text>
</comment>
<organism evidence="1 2">
    <name type="scientific">Microbacterium esteraromaticum</name>
    <dbReference type="NCBI Taxonomy" id="57043"/>
    <lineage>
        <taxon>Bacteria</taxon>
        <taxon>Bacillati</taxon>
        <taxon>Actinomycetota</taxon>
        <taxon>Actinomycetes</taxon>
        <taxon>Micrococcales</taxon>
        <taxon>Microbacteriaceae</taxon>
        <taxon>Microbacterium</taxon>
    </lineage>
</organism>